<dbReference type="PROSITE" id="PS00138">
    <property type="entry name" value="SUBTILASE_SER"/>
    <property type="match status" value="1"/>
</dbReference>
<dbReference type="PANTHER" id="PTHR43806">
    <property type="entry name" value="PEPTIDASE S8"/>
    <property type="match status" value="1"/>
</dbReference>
<dbReference type="Gene3D" id="3.40.50.200">
    <property type="entry name" value="Peptidase S8/S53 domain"/>
    <property type="match status" value="1"/>
</dbReference>
<evidence type="ECO:0000259" key="8">
    <source>
        <dbReference type="Pfam" id="PF00082"/>
    </source>
</evidence>
<feature type="domain" description="Peptidase S8/S53" evidence="8">
    <location>
        <begin position="160"/>
        <end position="458"/>
    </location>
</feature>
<dbReference type="InterPro" id="IPR050131">
    <property type="entry name" value="Peptidase_S8_subtilisin-like"/>
</dbReference>
<keyword evidence="3 6" id="KW-0378">Hydrolase</keyword>
<evidence type="ECO:0000313" key="10">
    <source>
        <dbReference type="Proteomes" id="UP000469724"/>
    </source>
</evidence>
<feature type="chain" id="PRO_5029589894" evidence="7">
    <location>
        <begin position="19"/>
        <end position="498"/>
    </location>
</feature>
<dbReference type="Pfam" id="PF00082">
    <property type="entry name" value="Peptidase_S8"/>
    <property type="match status" value="1"/>
</dbReference>
<dbReference type="Proteomes" id="UP000469724">
    <property type="component" value="Unassembled WGS sequence"/>
</dbReference>
<dbReference type="GO" id="GO:0004252">
    <property type="term" value="F:serine-type endopeptidase activity"/>
    <property type="evidence" value="ECO:0007669"/>
    <property type="project" value="UniProtKB-UniRule"/>
</dbReference>
<keyword evidence="10" id="KW-1185">Reference proteome</keyword>
<sequence>MFFLIITMFLFSASGAAALEPGGILAGIGQNAKLLSPKEALEPFASGLETGRFIVMLAEPADAKKGAALDSEAATAARRAEVAATLDAFFSRKKSADTGDVTRRFEYMPAFAATLTAAQLQGLLADDAVAFVRQDRTNLPHLRQGIPLMGASATRSQYSGAGVAVAICDTGVDYMNPYLGGAVLGSNTKVIGGYDFGEAKADPMDADGHGTSCAGIVAGTIGDNGDYIGGVAPDAKIYALKISGPSGSATDSAIIAAWEWCITHKNDNAANPIKIISISFGGGQYTTNCNASLPDYATAVTNVTNAGITIFASSGNDGYCDGIGSPACQSGIISVGAVYDANFGNYTPCVSPLCCITGKIADAGCTSTGYYINDASAADKVTGYSNAASFLTLMAPSNQCNTLQCSAKGSWFNPTFGGTSAACPYAAGAAAALQSAAKARTGAFLSPAQVKSLLVGTGKLITDTKVAVTKPRVDLQAAIGRMLGAGVVAPQSLLLQDE</sequence>
<evidence type="ECO:0000256" key="6">
    <source>
        <dbReference type="PROSITE-ProRule" id="PRU01240"/>
    </source>
</evidence>
<name>A0A7K3NM38_9BACT</name>
<feature type="active site" description="Charge relay system" evidence="5 6">
    <location>
        <position position="169"/>
    </location>
</feature>
<evidence type="ECO:0000256" key="4">
    <source>
        <dbReference type="ARBA" id="ARBA00022825"/>
    </source>
</evidence>
<evidence type="ECO:0000256" key="3">
    <source>
        <dbReference type="ARBA" id="ARBA00022801"/>
    </source>
</evidence>
<evidence type="ECO:0000256" key="7">
    <source>
        <dbReference type="SAM" id="SignalP"/>
    </source>
</evidence>
<reference evidence="9 10" key="1">
    <citation type="submission" date="2020-02" db="EMBL/GenBank/DDBJ databases">
        <title>Comparative genomics of sulfur disproportionating microorganisms.</title>
        <authorList>
            <person name="Ward L.M."/>
            <person name="Bertran E."/>
            <person name="Johnston D.T."/>
        </authorList>
    </citation>
    <scope>NUCLEOTIDE SEQUENCE [LARGE SCALE GENOMIC DNA]</scope>
    <source>
        <strain evidence="9 10">DSM 3696</strain>
    </source>
</reference>
<dbReference type="GO" id="GO:0006508">
    <property type="term" value="P:proteolysis"/>
    <property type="evidence" value="ECO:0007669"/>
    <property type="project" value="UniProtKB-KW"/>
</dbReference>
<dbReference type="InterPro" id="IPR037045">
    <property type="entry name" value="S8pro/Inhibitor_I9_sf"/>
</dbReference>
<evidence type="ECO:0000256" key="1">
    <source>
        <dbReference type="ARBA" id="ARBA00011073"/>
    </source>
</evidence>
<dbReference type="PANTHER" id="PTHR43806:SF11">
    <property type="entry name" value="CEREVISIN-RELATED"/>
    <property type="match status" value="1"/>
</dbReference>
<dbReference type="SUPFAM" id="SSF52743">
    <property type="entry name" value="Subtilisin-like"/>
    <property type="match status" value="1"/>
</dbReference>
<keyword evidence="7" id="KW-0732">Signal</keyword>
<comment type="caution">
    <text evidence="9">The sequence shown here is derived from an EMBL/GenBank/DDBJ whole genome shotgun (WGS) entry which is preliminary data.</text>
</comment>
<dbReference type="EMBL" id="JAAGRQ010000041">
    <property type="protein sequence ID" value="NDY57250.1"/>
    <property type="molecule type" value="Genomic_DNA"/>
</dbReference>
<evidence type="ECO:0000256" key="5">
    <source>
        <dbReference type="PIRSR" id="PIRSR615500-1"/>
    </source>
</evidence>
<feature type="signal peptide" evidence="7">
    <location>
        <begin position="1"/>
        <end position="18"/>
    </location>
</feature>
<evidence type="ECO:0000256" key="2">
    <source>
        <dbReference type="ARBA" id="ARBA00022670"/>
    </source>
</evidence>
<dbReference type="Gene3D" id="3.30.70.80">
    <property type="entry name" value="Peptidase S8 propeptide/proteinase inhibitor I9"/>
    <property type="match status" value="1"/>
</dbReference>
<proteinExistence type="inferred from homology"/>
<accession>A0A7K3NM38</accession>
<feature type="active site" description="Charge relay system" evidence="5 6">
    <location>
        <position position="209"/>
    </location>
</feature>
<dbReference type="InterPro" id="IPR015500">
    <property type="entry name" value="Peptidase_S8_subtilisin-rel"/>
</dbReference>
<keyword evidence="2 6" id="KW-0645">Protease</keyword>
<dbReference type="PROSITE" id="PS51892">
    <property type="entry name" value="SUBTILASE"/>
    <property type="match status" value="1"/>
</dbReference>
<dbReference type="InterPro" id="IPR023828">
    <property type="entry name" value="Peptidase_S8_Ser-AS"/>
</dbReference>
<protein>
    <submittedName>
        <fullName evidence="9">S8 family serine peptidase</fullName>
    </submittedName>
</protein>
<dbReference type="PROSITE" id="PS00137">
    <property type="entry name" value="SUBTILASE_HIS"/>
    <property type="match status" value="1"/>
</dbReference>
<comment type="similarity">
    <text evidence="1 6">Belongs to the peptidase S8 family.</text>
</comment>
<keyword evidence="4 6" id="KW-0720">Serine protease</keyword>
<dbReference type="InterPro" id="IPR036852">
    <property type="entry name" value="Peptidase_S8/S53_dom_sf"/>
</dbReference>
<evidence type="ECO:0000313" key="9">
    <source>
        <dbReference type="EMBL" id="NDY57250.1"/>
    </source>
</evidence>
<dbReference type="RefSeq" id="WP_163302292.1">
    <property type="nucleotide sequence ID" value="NZ_JAAGRQ010000041.1"/>
</dbReference>
<dbReference type="PRINTS" id="PR00723">
    <property type="entry name" value="SUBTILISIN"/>
</dbReference>
<dbReference type="InterPro" id="IPR000209">
    <property type="entry name" value="Peptidase_S8/S53_dom"/>
</dbReference>
<dbReference type="AlphaFoldDB" id="A0A7K3NM38"/>
<dbReference type="SUPFAM" id="SSF54897">
    <property type="entry name" value="Protease propeptides/inhibitors"/>
    <property type="match status" value="1"/>
</dbReference>
<dbReference type="InterPro" id="IPR022398">
    <property type="entry name" value="Peptidase_S8_His-AS"/>
</dbReference>
<feature type="active site" description="Charge relay system" evidence="5 6">
    <location>
        <position position="420"/>
    </location>
</feature>
<gene>
    <name evidence="9" type="ORF">G3N56_10910</name>
</gene>
<organism evidence="9 10">
    <name type="scientific">Desulfolutivibrio sulfodismutans</name>
    <dbReference type="NCBI Taxonomy" id="63561"/>
    <lineage>
        <taxon>Bacteria</taxon>
        <taxon>Pseudomonadati</taxon>
        <taxon>Thermodesulfobacteriota</taxon>
        <taxon>Desulfovibrionia</taxon>
        <taxon>Desulfovibrionales</taxon>
        <taxon>Desulfovibrionaceae</taxon>
        <taxon>Desulfolutivibrio</taxon>
    </lineage>
</organism>